<dbReference type="GO" id="GO:0000902">
    <property type="term" value="P:cell morphogenesis"/>
    <property type="evidence" value="ECO:0007669"/>
    <property type="project" value="TreeGrafter"/>
</dbReference>
<dbReference type="GO" id="GO:0005509">
    <property type="term" value="F:calcium ion binding"/>
    <property type="evidence" value="ECO:0007669"/>
    <property type="project" value="UniProtKB-UniRule"/>
</dbReference>
<evidence type="ECO:0000256" key="13">
    <source>
        <dbReference type="ARBA" id="ARBA00022889"/>
    </source>
</evidence>
<dbReference type="InterPro" id="IPR020894">
    <property type="entry name" value="Cadherin_CS"/>
</dbReference>
<dbReference type="InterPro" id="IPR015919">
    <property type="entry name" value="Cadherin-like_sf"/>
</dbReference>
<feature type="transmembrane region" description="Helical" evidence="21">
    <location>
        <begin position="710"/>
        <end position="735"/>
    </location>
</feature>
<dbReference type="FunFam" id="2.60.40.60:FF:000011">
    <property type="entry name" value="Cadherin 1"/>
    <property type="match status" value="1"/>
</dbReference>
<feature type="domain" description="Cadherin" evidence="23">
    <location>
        <begin position="378"/>
        <end position="491"/>
    </location>
</feature>
<evidence type="ECO:0000259" key="23">
    <source>
        <dbReference type="PROSITE" id="PS50268"/>
    </source>
</evidence>
<dbReference type="GO" id="GO:0016477">
    <property type="term" value="P:cell migration"/>
    <property type="evidence" value="ECO:0007669"/>
    <property type="project" value="TreeGrafter"/>
</dbReference>
<dbReference type="GO" id="GO:0099634">
    <property type="term" value="C:postsynaptic specialization membrane"/>
    <property type="evidence" value="ECO:0007669"/>
    <property type="project" value="TreeGrafter"/>
</dbReference>
<keyword evidence="14" id="KW-0965">Cell junction</keyword>
<feature type="domain" description="Cadherin" evidence="23">
    <location>
        <begin position="598"/>
        <end position="707"/>
    </location>
</feature>
<reference evidence="24" key="1">
    <citation type="submission" date="2025-08" db="UniProtKB">
        <authorList>
            <consortium name="Ensembl"/>
        </authorList>
    </citation>
    <scope>IDENTIFICATION</scope>
</reference>
<evidence type="ECO:0000313" key="25">
    <source>
        <dbReference type="Proteomes" id="UP000694388"/>
    </source>
</evidence>
<dbReference type="FunFam" id="2.60.40.60:FF:000031">
    <property type="entry name" value="Cadherin 3"/>
    <property type="match status" value="1"/>
</dbReference>
<dbReference type="GO" id="GO:0030057">
    <property type="term" value="C:desmosome"/>
    <property type="evidence" value="ECO:0007669"/>
    <property type="project" value="UniProtKB-SubCell"/>
</dbReference>
<dbReference type="GO" id="GO:0044331">
    <property type="term" value="P:cell-cell adhesion mediated by cadherin"/>
    <property type="evidence" value="ECO:0007669"/>
    <property type="project" value="TreeGrafter"/>
</dbReference>
<evidence type="ECO:0000256" key="18">
    <source>
        <dbReference type="PROSITE-ProRule" id="PRU00043"/>
    </source>
</evidence>
<feature type="domain" description="Cadherin" evidence="23">
    <location>
        <begin position="178"/>
        <end position="263"/>
    </location>
</feature>
<name>A0A8C4N3V6_EPTBU</name>
<keyword evidence="6" id="KW-1003">Cell membrane</keyword>
<dbReference type="FunFam" id="2.60.40.60:FF:000027">
    <property type="entry name" value="Cadherin 2"/>
    <property type="match status" value="1"/>
</dbReference>
<dbReference type="PRINTS" id="PR00205">
    <property type="entry name" value="CADHERIN"/>
</dbReference>
<dbReference type="GO" id="GO:0048787">
    <property type="term" value="C:presynaptic active zone membrane"/>
    <property type="evidence" value="ECO:0007669"/>
    <property type="project" value="TreeGrafter"/>
</dbReference>
<dbReference type="GO" id="GO:0034332">
    <property type="term" value="P:adherens junction organization"/>
    <property type="evidence" value="ECO:0007669"/>
    <property type="project" value="TreeGrafter"/>
</dbReference>
<protein>
    <submittedName>
        <fullName evidence="24">Cadherin 2, type 1, N-cadherin (neuronal)</fullName>
    </submittedName>
</protein>
<evidence type="ECO:0000256" key="3">
    <source>
        <dbReference type="ARBA" id="ARBA00004251"/>
    </source>
</evidence>
<dbReference type="GeneTree" id="ENSGT00940000155981"/>
<dbReference type="FunFam" id="4.10.900.10:FF:000001">
    <property type="entry name" value="Cadherin 2"/>
    <property type="match status" value="1"/>
</dbReference>
<keyword evidence="8 19" id="KW-0812">Transmembrane</keyword>
<dbReference type="FunFam" id="2.60.40.60:FF:000019">
    <property type="entry name" value="Cadherin 2"/>
    <property type="match status" value="1"/>
</dbReference>
<evidence type="ECO:0000256" key="20">
    <source>
        <dbReference type="RuleBase" id="RU004357"/>
    </source>
</evidence>
<feature type="chain" id="PRO_5034829637" evidence="22">
    <location>
        <begin position="17"/>
        <end position="898"/>
    </location>
</feature>
<dbReference type="GO" id="GO:0016339">
    <property type="term" value="P:calcium-dependent cell-cell adhesion via plasma membrane cell adhesion molecules"/>
    <property type="evidence" value="ECO:0007669"/>
    <property type="project" value="TreeGrafter"/>
</dbReference>
<dbReference type="GO" id="GO:0042383">
    <property type="term" value="C:sarcolemma"/>
    <property type="evidence" value="ECO:0007669"/>
    <property type="project" value="UniProtKB-SubCell"/>
</dbReference>
<evidence type="ECO:0000256" key="1">
    <source>
        <dbReference type="ARBA" id="ARBA00004135"/>
    </source>
</evidence>
<evidence type="ECO:0000256" key="16">
    <source>
        <dbReference type="ARBA" id="ARBA00023136"/>
    </source>
</evidence>
<dbReference type="GO" id="GO:0005912">
    <property type="term" value="C:adherens junction"/>
    <property type="evidence" value="ECO:0007669"/>
    <property type="project" value="UniProtKB-SubCell"/>
</dbReference>
<dbReference type="GO" id="GO:0007416">
    <property type="term" value="P:synapse assembly"/>
    <property type="evidence" value="ECO:0007669"/>
    <property type="project" value="TreeGrafter"/>
</dbReference>
<dbReference type="Pfam" id="PF01049">
    <property type="entry name" value="CADH_Y-type_LIR"/>
    <property type="match status" value="1"/>
</dbReference>
<dbReference type="GO" id="GO:0008013">
    <property type="term" value="F:beta-catenin binding"/>
    <property type="evidence" value="ECO:0007669"/>
    <property type="project" value="TreeGrafter"/>
</dbReference>
<dbReference type="Ensembl" id="ENSEBUT00000002329.1">
    <property type="protein sequence ID" value="ENSEBUP00000001984.1"/>
    <property type="gene ID" value="ENSEBUG00000001587.1"/>
</dbReference>
<keyword evidence="25" id="KW-1185">Reference proteome</keyword>
<dbReference type="CDD" id="cd11304">
    <property type="entry name" value="Cadherin_repeat"/>
    <property type="match status" value="4"/>
</dbReference>
<dbReference type="GO" id="GO:0016342">
    <property type="term" value="C:catenin complex"/>
    <property type="evidence" value="ECO:0007669"/>
    <property type="project" value="TreeGrafter"/>
</dbReference>
<dbReference type="FunFam" id="2.60.40.60:FF:000022">
    <property type="entry name" value="Cadherin 2"/>
    <property type="match status" value="1"/>
</dbReference>
<keyword evidence="15 21" id="KW-1133">Transmembrane helix</keyword>
<evidence type="ECO:0000256" key="5">
    <source>
        <dbReference type="ARBA" id="ARBA00004568"/>
    </source>
</evidence>
<dbReference type="GO" id="GO:0045296">
    <property type="term" value="F:cadherin binding"/>
    <property type="evidence" value="ECO:0007669"/>
    <property type="project" value="TreeGrafter"/>
</dbReference>
<dbReference type="PROSITE" id="PS50268">
    <property type="entry name" value="CADHERIN_2"/>
    <property type="match status" value="5"/>
</dbReference>
<keyword evidence="7" id="KW-0165">Cleavage on pair of basic residues</keyword>
<dbReference type="Proteomes" id="UP000694388">
    <property type="component" value="Unplaced"/>
</dbReference>
<evidence type="ECO:0000256" key="11">
    <source>
        <dbReference type="ARBA" id="ARBA00022737"/>
    </source>
</evidence>
<feature type="signal peptide" evidence="22">
    <location>
        <begin position="1"/>
        <end position="16"/>
    </location>
</feature>
<dbReference type="GO" id="GO:0014704">
    <property type="term" value="C:intercalated disc"/>
    <property type="evidence" value="ECO:0007669"/>
    <property type="project" value="TreeGrafter"/>
</dbReference>
<keyword evidence="13 19" id="KW-0130">Cell adhesion</keyword>
<evidence type="ECO:0000256" key="12">
    <source>
        <dbReference type="ARBA" id="ARBA00022837"/>
    </source>
</evidence>
<keyword evidence="16 21" id="KW-0472">Membrane</keyword>
<evidence type="ECO:0000256" key="8">
    <source>
        <dbReference type="ARBA" id="ARBA00022692"/>
    </source>
</evidence>
<evidence type="ECO:0000256" key="9">
    <source>
        <dbReference type="ARBA" id="ARBA00022723"/>
    </source>
</evidence>
<evidence type="ECO:0000256" key="10">
    <source>
        <dbReference type="ARBA" id="ARBA00022729"/>
    </source>
</evidence>
<dbReference type="InterPro" id="IPR014868">
    <property type="entry name" value="Cadherin_pro_dom"/>
</dbReference>
<dbReference type="GO" id="GO:0030027">
    <property type="term" value="C:lamellipodium"/>
    <property type="evidence" value="ECO:0007669"/>
    <property type="project" value="TreeGrafter"/>
</dbReference>
<keyword evidence="9" id="KW-0479">Metal-binding</keyword>
<organism evidence="24 25">
    <name type="scientific">Eptatretus burgeri</name>
    <name type="common">Inshore hagfish</name>
    <dbReference type="NCBI Taxonomy" id="7764"/>
    <lineage>
        <taxon>Eukaryota</taxon>
        <taxon>Metazoa</taxon>
        <taxon>Chordata</taxon>
        <taxon>Craniata</taxon>
        <taxon>Vertebrata</taxon>
        <taxon>Cyclostomata</taxon>
        <taxon>Myxini</taxon>
        <taxon>Myxiniformes</taxon>
        <taxon>Myxinidae</taxon>
        <taxon>Eptatretinae</taxon>
        <taxon>Eptatretus</taxon>
    </lineage>
</organism>
<reference evidence="24" key="2">
    <citation type="submission" date="2025-09" db="UniProtKB">
        <authorList>
            <consortium name="Ensembl"/>
        </authorList>
    </citation>
    <scope>IDENTIFICATION</scope>
</reference>
<evidence type="ECO:0000256" key="21">
    <source>
        <dbReference type="SAM" id="Phobius"/>
    </source>
</evidence>
<dbReference type="Gene3D" id="4.10.900.10">
    <property type="entry name" value="TCF3-CBD (Catenin binding domain)"/>
    <property type="match status" value="1"/>
</dbReference>
<keyword evidence="17" id="KW-0325">Glycoprotein</keyword>
<keyword evidence="11" id="KW-0677">Repeat</keyword>
<dbReference type="Gene3D" id="2.60.40.60">
    <property type="entry name" value="Cadherins"/>
    <property type="match status" value="5"/>
</dbReference>
<evidence type="ECO:0000313" key="24">
    <source>
        <dbReference type="Ensembl" id="ENSEBUP00000001984.1"/>
    </source>
</evidence>
<keyword evidence="12 18" id="KW-0106">Calcium</keyword>
<evidence type="ECO:0000256" key="4">
    <source>
        <dbReference type="ARBA" id="ARBA00004536"/>
    </source>
</evidence>
<sequence>MKSFVSLVLLLVLVEACIVFGNHCTPGFDNTPLIKRIVPKVLHKGDRLFKIPFESCGGPNVHYKVFDTNFKVDKAGWLVSKATMKVPHLGLRLFMDVYQTAGEMQWTAVMELLAQRKHKKHQKPHFKKEHGDEANTMVSNHTDKVLHLFRHSRRQRRSWVIPPINEPEHSVGPFPKYLVTVKSDEPVKLRYSITGPGADQNPEGLFVIDAMSGKLQVTAELDREHCAEYKLLVHAVKVDGGTAEDPAEIIIKVLDINDHRPEFTQEIFKGFVIEGSTPGTNIMTVTAEDKDDPTTRNAMIRYTILSQKPQIPSPVMFTITSKTGMISTIKSGLNREQTLKYILTVEARDMLGESHGLATTATAIIEVTDVNDNLPEFTTSNYYGAVNENVVGVVVANVSVTDSDERDSPAWQATYTVIAGDPENSFLIKTNPTNNDGMVTVVKPVDFEAGNKLELVIQAKNMIPLFQGGVQDSSTATVIITVNDVNEPPIFDPSPRSVTVSEDIAINTEILSMTAQDPDKAMLQKIRYAMRDDPLQWLSIDPETGVVKTQAPLDREHERVIENVYKATVLAIDNGNPVATGTGTLLLKLNDVNDNNPVVSPEAADVCEGTLANINISATDKDLPPNTGPFIFKLYNHPGVNENWTLSAKSGEHGILRQKNKLPTGVYNISLEISDSGTPARTGTSSMILTVCQCEGNGVCSNKGKALAGAGFGSFGILGLLLCLLLLIALVLFLVMYMKKAKGKVPIFGQDEDDDLRDNILKYDEEGGGEEDQDYDPSQLQPITEYPSTHIDYKPVVVRRDQPVMTMTAPRYPQRTGVQPPNDIGNFIDEGLKAADDDPTAPPYDSLLVFDCEGAGSFAGSLSSINSGSSDHNQEYNHLKDWGPRFRKLADMYGNANE</sequence>
<dbReference type="AlphaFoldDB" id="A0A8C4N3V6"/>
<keyword evidence="10 22" id="KW-0732">Signal</keyword>
<dbReference type="GO" id="GO:0043005">
    <property type="term" value="C:neuron projection"/>
    <property type="evidence" value="ECO:0007669"/>
    <property type="project" value="TreeGrafter"/>
</dbReference>
<dbReference type="SUPFAM" id="SSF49313">
    <property type="entry name" value="Cadherin-like"/>
    <property type="match status" value="5"/>
</dbReference>
<dbReference type="InterPro" id="IPR002126">
    <property type="entry name" value="Cadherin-like_dom"/>
</dbReference>
<dbReference type="PANTHER" id="PTHR24027">
    <property type="entry name" value="CADHERIN-23"/>
    <property type="match status" value="1"/>
</dbReference>
<dbReference type="GO" id="GO:0014069">
    <property type="term" value="C:postsynaptic density"/>
    <property type="evidence" value="ECO:0007669"/>
    <property type="project" value="TreeGrafter"/>
</dbReference>
<dbReference type="GO" id="GO:0005737">
    <property type="term" value="C:cytoplasm"/>
    <property type="evidence" value="ECO:0007669"/>
    <property type="project" value="TreeGrafter"/>
</dbReference>
<evidence type="ECO:0000256" key="22">
    <source>
        <dbReference type="SAM" id="SignalP"/>
    </source>
</evidence>
<evidence type="ECO:0000256" key="17">
    <source>
        <dbReference type="ARBA" id="ARBA00023180"/>
    </source>
</evidence>
<evidence type="ECO:0000256" key="19">
    <source>
        <dbReference type="RuleBase" id="RU003318"/>
    </source>
</evidence>
<feature type="domain" description="Cadherin" evidence="23">
    <location>
        <begin position="264"/>
        <end position="377"/>
    </location>
</feature>
<evidence type="ECO:0000256" key="14">
    <source>
        <dbReference type="ARBA" id="ARBA00022949"/>
    </source>
</evidence>
<dbReference type="GO" id="GO:0045177">
    <property type="term" value="C:apical part of cell"/>
    <property type="evidence" value="ECO:0007669"/>
    <property type="project" value="TreeGrafter"/>
</dbReference>
<dbReference type="GO" id="GO:0009986">
    <property type="term" value="C:cell surface"/>
    <property type="evidence" value="ECO:0007669"/>
    <property type="project" value="UniProtKB-SubCell"/>
</dbReference>
<comment type="subcellular location">
    <subcellularLocation>
        <location evidence="4">Cell junction</location>
        <location evidence="4">Adherens junction</location>
    </subcellularLocation>
    <subcellularLocation>
        <location evidence="5">Cell junction</location>
        <location evidence="5">Desmosome</location>
    </subcellularLocation>
    <subcellularLocation>
        <location evidence="1">Cell membrane</location>
        <location evidence="1">Sarcolemma</location>
    </subcellularLocation>
    <subcellularLocation>
        <location evidence="3 19">Cell membrane</location>
        <topology evidence="3 19">Single-pass type I membrane protein</topology>
    </subcellularLocation>
    <subcellularLocation>
        <location evidence="2">Cell surface</location>
    </subcellularLocation>
</comment>
<dbReference type="InterPro" id="IPR039808">
    <property type="entry name" value="Cadherin"/>
</dbReference>
<comment type="function">
    <text evidence="20">Cadherins are calcium-dependent cell adhesion proteins.</text>
</comment>
<dbReference type="GO" id="GO:0007043">
    <property type="term" value="P:cell-cell junction assembly"/>
    <property type="evidence" value="ECO:0007669"/>
    <property type="project" value="TreeGrafter"/>
</dbReference>
<evidence type="ECO:0000256" key="7">
    <source>
        <dbReference type="ARBA" id="ARBA00022685"/>
    </source>
</evidence>
<accession>A0A8C4N3V6</accession>
<proteinExistence type="predicted"/>
<dbReference type="InterPro" id="IPR027397">
    <property type="entry name" value="Catenin-bd_sf"/>
</dbReference>
<dbReference type="InterPro" id="IPR000233">
    <property type="entry name" value="Cadherin_Y-type_LIR"/>
</dbReference>
<evidence type="ECO:0000256" key="2">
    <source>
        <dbReference type="ARBA" id="ARBA00004241"/>
    </source>
</evidence>
<dbReference type="PROSITE" id="PS00232">
    <property type="entry name" value="CADHERIN_1"/>
    <property type="match status" value="2"/>
</dbReference>
<dbReference type="SMART" id="SM00112">
    <property type="entry name" value="CA"/>
    <property type="match status" value="5"/>
</dbReference>
<dbReference type="GO" id="GO:0007156">
    <property type="term" value="P:homophilic cell adhesion via plasma membrane adhesion molecules"/>
    <property type="evidence" value="ECO:0007669"/>
    <property type="project" value="InterPro"/>
</dbReference>
<evidence type="ECO:0000256" key="15">
    <source>
        <dbReference type="ARBA" id="ARBA00022989"/>
    </source>
</evidence>
<dbReference type="Pfam" id="PF08758">
    <property type="entry name" value="Cadherin_pro"/>
    <property type="match status" value="1"/>
</dbReference>
<dbReference type="PANTHER" id="PTHR24027:SF79">
    <property type="entry name" value="CADHERIN-2"/>
    <property type="match status" value="1"/>
</dbReference>
<feature type="domain" description="Cadherin" evidence="23">
    <location>
        <begin position="492"/>
        <end position="599"/>
    </location>
</feature>
<evidence type="ECO:0000256" key="6">
    <source>
        <dbReference type="ARBA" id="ARBA00022475"/>
    </source>
</evidence>
<dbReference type="Pfam" id="PF00028">
    <property type="entry name" value="Cadherin"/>
    <property type="match status" value="5"/>
</dbReference>